<dbReference type="PROSITE" id="PS50011">
    <property type="entry name" value="PROTEIN_KINASE_DOM"/>
    <property type="match status" value="1"/>
</dbReference>
<evidence type="ECO:0000313" key="9">
    <source>
        <dbReference type="Proteomes" id="UP000444721"/>
    </source>
</evidence>
<comment type="caution">
    <text evidence="3">Lacks conserved residue(s) required for the propagation of feature annotation.</text>
</comment>
<dbReference type="InterPro" id="IPR000719">
    <property type="entry name" value="Prot_kinase_dom"/>
</dbReference>
<keyword evidence="5" id="KW-1133">Transmembrane helix</keyword>
<accession>A0A6A5BDS1</accession>
<feature type="binding site" evidence="4">
    <location>
        <position position="697"/>
    </location>
    <ligand>
        <name>ATP</name>
        <dbReference type="ChEBI" id="CHEBI:30616"/>
    </ligand>
</feature>
<dbReference type="SMART" id="SM00220">
    <property type="entry name" value="S_TKc"/>
    <property type="match status" value="1"/>
</dbReference>
<dbReference type="GO" id="GO:0005524">
    <property type="term" value="F:ATP binding"/>
    <property type="evidence" value="ECO:0007669"/>
    <property type="project" value="UniProtKB-UniRule"/>
</dbReference>
<dbReference type="OMA" id="CLAFQHP"/>
<gene>
    <name evidence="8" type="ORF">FDP41_009764</name>
</gene>
<proteinExistence type="predicted"/>
<keyword evidence="5" id="KW-0812">Transmembrane</keyword>
<dbReference type="VEuPathDB" id="AmoebaDB:FDP41_009764"/>
<dbReference type="PROSITE" id="PS00107">
    <property type="entry name" value="PROTEIN_KINASE_ATP"/>
    <property type="match status" value="1"/>
</dbReference>
<dbReference type="EMBL" id="VFQX01000072">
    <property type="protein sequence ID" value="KAF0972068.1"/>
    <property type="molecule type" value="Genomic_DNA"/>
</dbReference>
<keyword evidence="3" id="KW-0245">EGF-like domain</keyword>
<dbReference type="RefSeq" id="XP_044556783.1">
    <property type="nucleotide sequence ID" value="XM_044713757.1"/>
</dbReference>
<evidence type="ECO:0000259" key="7">
    <source>
        <dbReference type="PROSITE" id="PS50026"/>
    </source>
</evidence>
<feature type="domain" description="EGF-like" evidence="7">
    <location>
        <begin position="420"/>
        <end position="459"/>
    </location>
</feature>
<dbReference type="PROSITE" id="PS00022">
    <property type="entry name" value="EGF_1"/>
    <property type="match status" value="2"/>
</dbReference>
<sequence>MSLRSSHPHSTQPFIVSSQLLLPTHVTLLLLQFLLFCSLCCQILLSSSSLITVINASSVKYRLKTVAGVAQSQGYNSDNILATTSKLALPHGVAVDTSSHEDLYIVDSSNFRVRKVSNGIISTIVGDGNAGFSGENVMATNAKINRALGLAWNDGLLYLADTNNHRIRVVTAAGMIRTLAGTGVQGYNGELTAPLNTQMTFPVGVFVQGDDIYYSENGRIRKIVNGANASNSNNVYVMTLVGNGTNGYDGDYMPATSAQVNAPHGIFVTSSGEVLFADRLNHRIRKITIDGMIVTIAGTGSTSYNGNGLLATSTNLNSPEGVFELDNNEILVADSGNHCIRKITTDGLMQTIAGICGSNVGYNGDMSDSMNGFLNLPTSITFSKNSGIYISETNNQIIRQLVPYCDSGYVLSADLQSCVNNVTCFGFSSNSGFVCSSNGICNVTDSCSCRSGWYGQTCAYNYQCSGIAPDNATVCNRRGRCTAWNSCTCYSGYSGLNCENVSSSSSSSSSSLAVSIGVVVAVVAICCVVTCVCGTSVCIICRNKRKRRHRKYDRSKTKFTEKEPKILQSAEPTINTNFREHNEYSIDANHVVVTVNSTTSGITPSSPSTTTSSYLPLHSGSYTPSTTIESYSLYVPSESYNSQSTSNSLTVMASNHGYDKFTSKDHTYRVVKLLGKGGFGSCYLCENIQTLEQIAVKVVQATDENYASICSEFSKCLAFQHPRLVKSIEYLAGLDRNSICLAMKYYRYGDLEHVVKNIMHARPPSDALLVSLINQIGEGLQYLHDVQGVIHRDIKPKNIMVDEFDELNNSIQVVIGDFGVSKQANAAHTYAGTFYYVSPEIYLGKTCTFATDIFSLGVMLYAVITGEMDCEQVSITQRLLDIGERAYAEIENKLNEAQVHQEIVNLVMKMLARDPEQRPLAKELVVFNVFQSV</sequence>
<dbReference type="InterPro" id="IPR017441">
    <property type="entry name" value="Protein_kinase_ATP_BS"/>
</dbReference>
<dbReference type="Gene3D" id="2.120.10.30">
    <property type="entry name" value="TolB, C-terminal domain"/>
    <property type="match status" value="3"/>
</dbReference>
<dbReference type="InterPro" id="IPR008271">
    <property type="entry name" value="Ser/Thr_kinase_AS"/>
</dbReference>
<keyword evidence="5" id="KW-0472">Membrane</keyword>
<dbReference type="VEuPathDB" id="AmoebaDB:NfTy_087920"/>
<feature type="domain" description="Protein kinase" evidence="6">
    <location>
        <begin position="668"/>
        <end position="931"/>
    </location>
</feature>
<feature type="disulfide bond" evidence="3">
    <location>
        <begin position="449"/>
        <end position="458"/>
    </location>
</feature>
<name>A0A6A5BDS1_NAEFO</name>
<dbReference type="OrthoDB" id="273823at2759"/>
<dbReference type="AlphaFoldDB" id="A0A6A5BDS1"/>
<evidence type="ECO:0000259" key="6">
    <source>
        <dbReference type="PROSITE" id="PS50011"/>
    </source>
</evidence>
<dbReference type="InterPro" id="IPR000742">
    <property type="entry name" value="EGF"/>
</dbReference>
<feature type="transmembrane region" description="Helical" evidence="5">
    <location>
        <begin position="512"/>
        <end position="541"/>
    </location>
</feature>
<evidence type="ECO:0000256" key="5">
    <source>
        <dbReference type="SAM" id="Phobius"/>
    </source>
</evidence>
<reference evidence="8 9" key="1">
    <citation type="journal article" date="2019" name="Sci. Rep.">
        <title>Nanopore sequencing improves the draft genome of the human pathogenic amoeba Naegleria fowleri.</title>
        <authorList>
            <person name="Liechti N."/>
            <person name="Schurch N."/>
            <person name="Bruggmann R."/>
            <person name="Wittwer M."/>
        </authorList>
    </citation>
    <scope>NUCLEOTIDE SEQUENCE [LARGE SCALE GENOMIC DNA]</scope>
    <source>
        <strain evidence="8 9">ATCC 30894</strain>
    </source>
</reference>
<evidence type="ECO:0000256" key="4">
    <source>
        <dbReference type="PROSITE-ProRule" id="PRU10141"/>
    </source>
</evidence>
<evidence type="ECO:0000256" key="3">
    <source>
        <dbReference type="PROSITE-ProRule" id="PRU00076"/>
    </source>
</evidence>
<dbReference type="InterPro" id="IPR011042">
    <property type="entry name" value="6-blade_b-propeller_TolB-like"/>
</dbReference>
<dbReference type="PANTHER" id="PTHR24361:SF785">
    <property type="entry name" value="DUAL SPECIFICITY MITOGEN-ACTIVATED PROTEIN KINASE KINASE 1"/>
    <property type="match status" value="1"/>
</dbReference>
<dbReference type="Pfam" id="PF00069">
    <property type="entry name" value="Pkinase"/>
    <property type="match status" value="1"/>
</dbReference>
<dbReference type="GeneID" id="68116979"/>
<keyword evidence="3" id="KW-1015">Disulfide bond</keyword>
<dbReference type="PANTHER" id="PTHR24361">
    <property type="entry name" value="MITOGEN-ACTIVATED KINASE KINASE KINASE"/>
    <property type="match status" value="1"/>
</dbReference>
<evidence type="ECO:0000313" key="8">
    <source>
        <dbReference type="EMBL" id="KAF0972068.1"/>
    </source>
</evidence>
<dbReference type="Gene3D" id="1.10.510.10">
    <property type="entry name" value="Transferase(Phosphotransferase) domain 1"/>
    <property type="match status" value="1"/>
</dbReference>
<evidence type="ECO:0008006" key="10">
    <source>
        <dbReference type="Google" id="ProtNLM"/>
    </source>
</evidence>
<dbReference type="VEuPathDB" id="AmoebaDB:NF0004730"/>
<evidence type="ECO:0000256" key="1">
    <source>
        <dbReference type="ARBA" id="ARBA00022741"/>
    </source>
</evidence>
<dbReference type="GO" id="GO:0004674">
    <property type="term" value="F:protein serine/threonine kinase activity"/>
    <property type="evidence" value="ECO:0007669"/>
    <property type="project" value="TreeGrafter"/>
</dbReference>
<keyword evidence="2 4" id="KW-0067">ATP-binding</keyword>
<keyword evidence="9" id="KW-1185">Reference proteome</keyword>
<dbReference type="CDD" id="cd14014">
    <property type="entry name" value="STKc_PknB_like"/>
    <property type="match status" value="1"/>
</dbReference>
<dbReference type="SUPFAM" id="SSF56112">
    <property type="entry name" value="Protein kinase-like (PK-like)"/>
    <property type="match status" value="1"/>
</dbReference>
<dbReference type="InterPro" id="IPR053235">
    <property type="entry name" value="Ser_Thr_kinase"/>
</dbReference>
<dbReference type="PROSITE" id="PS00108">
    <property type="entry name" value="PROTEIN_KINASE_ST"/>
    <property type="match status" value="1"/>
</dbReference>
<dbReference type="SUPFAM" id="SSF63829">
    <property type="entry name" value="Calcium-dependent phosphotriesterase"/>
    <property type="match status" value="1"/>
</dbReference>
<dbReference type="InterPro" id="IPR056822">
    <property type="entry name" value="TEN_NHL"/>
</dbReference>
<dbReference type="SMART" id="SM00181">
    <property type="entry name" value="EGF"/>
    <property type="match status" value="2"/>
</dbReference>
<dbReference type="GO" id="GO:0005737">
    <property type="term" value="C:cytoplasm"/>
    <property type="evidence" value="ECO:0007669"/>
    <property type="project" value="TreeGrafter"/>
</dbReference>
<comment type="caution">
    <text evidence="8">The sequence shown here is derived from an EMBL/GenBank/DDBJ whole genome shotgun (WGS) entry which is preliminary data.</text>
</comment>
<dbReference type="InterPro" id="IPR011009">
    <property type="entry name" value="Kinase-like_dom_sf"/>
</dbReference>
<dbReference type="VEuPathDB" id="AmoebaDB:NF0004740"/>
<protein>
    <recommendedName>
        <fullName evidence="10">Protein kinase domain-containing protein</fullName>
    </recommendedName>
</protein>
<dbReference type="Pfam" id="PF25021">
    <property type="entry name" value="TEN_NHL"/>
    <property type="match status" value="1"/>
</dbReference>
<dbReference type="PROSITE" id="PS01186">
    <property type="entry name" value="EGF_2"/>
    <property type="match status" value="2"/>
</dbReference>
<keyword evidence="1 4" id="KW-0547">Nucleotide-binding</keyword>
<dbReference type="Gene3D" id="2.10.25.10">
    <property type="entry name" value="Laminin"/>
    <property type="match status" value="1"/>
</dbReference>
<organism evidence="8 9">
    <name type="scientific">Naegleria fowleri</name>
    <name type="common">Brain eating amoeba</name>
    <dbReference type="NCBI Taxonomy" id="5763"/>
    <lineage>
        <taxon>Eukaryota</taxon>
        <taxon>Discoba</taxon>
        <taxon>Heterolobosea</taxon>
        <taxon>Tetramitia</taxon>
        <taxon>Eutetramitia</taxon>
        <taxon>Vahlkampfiidae</taxon>
        <taxon>Naegleria</taxon>
    </lineage>
</organism>
<evidence type="ECO:0000256" key="2">
    <source>
        <dbReference type="ARBA" id="ARBA00022840"/>
    </source>
</evidence>
<dbReference type="Proteomes" id="UP000444721">
    <property type="component" value="Unassembled WGS sequence"/>
</dbReference>
<dbReference type="PROSITE" id="PS50026">
    <property type="entry name" value="EGF_3"/>
    <property type="match status" value="1"/>
</dbReference>